<evidence type="ECO:0000313" key="3">
    <source>
        <dbReference type="EMBL" id="MDF9745096.1"/>
    </source>
</evidence>
<protein>
    <recommendedName>
        <fullName evidence="2">DUF8173 domain-containing protein</fullName>
    </recommendedName>
</protein>
<keyword evidence="4" id="KW-1185">Reference proteome</keyword>
<keyword evidence="1" id="KW-0812">Transmembrane</keyword>
<dbReference type="Proteomes" id="UP001154061">
    <property type="component" value="Unassembled WGS sequence"/>
</dbReference>
<feature type="transmembrane region" description="Helical" evidence="1">
    <location>
        <begin position="27"/>
        <end position="52"/>
    </location>
</feature>
<feature type="domain" description="DUF8173" evidence="2">
    <location>
        <begin position="7"/>
        <end position="171"/>
    </location>
</feature>
<feature type="transmembrane region" description="Helical" evidence="1">
    <location>
        <begin position="104"/>
        <end position="126"/>
    </location>
</feature>
<dbReference type="InterPro" id="IPR058486">
    <property type="entry name" value="DUF8173"/>
</dbReference>
<gene>
    <name evidence="3" type="ORF">NDI89_05800</name>
</gene>
<keyword evidence="1" id="KW-1133">Transmembrane helix</keyword>
<proteinExistence type="predicted"/>
<dbReference type="AlphaFoldDB" id="A0A9Q4Q153"/>
<evidence type="ECO:0000256" key="1">
    <source>
        <dbReference type="SAM" id="Phobius"/>
    </source>
</evidence>
<name>A0A9Q4Q153_9EURY</name>
<accession>A0A9Q4Q153</accession>
<feature type="transmembrane region" description="Helical" evidence="1">
    <location>
        <begin position="138"/>
        <end position="169"/>
    </location>
</feature>
<keyword evidence="1" id="KW-0472">Membrane</keyword>
<feature type="transmembrane region" description="Helical" evidence="1">
    <location>
        <begin position="72"/>
        <end position="98"/>
    </location>
</feature>
<reference evidence="3" key="1">
    <citation type="submission" date="2022-06" db="EMBL/GenBank/DDBJ databases">
        <title>Natrinema sp. a new haloarchaeum isolate from saline soil.</title>
        <authorList>
            <person name="Strakova D."/>
            <person name="Galisteo C."/>
            <person name="Sanchez-Porro C."/>
            <person name="Ventosa A."/>
        </authorList>
    </citation>
    <scope>NUCLEOTIDE SEQUENCE</scope>
    <source>
        <strain evidence="3">S1CR25-10</strain>
    </source>
</reference>
<evidence type="ECO:0000313" key="4">
    <source>
        <dbReference type="Proteomes" id="UP001154061"/>
    </source>
</evidence>
<organism evidence="3 4">
    <name type="scientific">Natrinema salsiterrestre</name>
    <dbReference type="NCBI Taxonomy" id="2950540"/>
    <lineage>
        <taxon>Archaea</taxon>
        <taxon>Methanobacteriati</taxon>
        <taxon>Methanobacteriota</taxon>
        <taxon>Stenosarchaea group</taxon>
        <taxon>Halobacteria</taxon>
        <taxon>Halobacteriales</taxon>
        <taxon>Natrialbaceae</taxon>
        <taxon>Natrinema</taxon>
    </lineage>
</organism>
<sequence length="174" mass="17607">MIGFTDASLAVAVIAQADPGVEVDIGATGGLLGGAISAFLTTLVVGAILIAIRPEYTDRMMGNVLEDPVGTFAYGIVSLIAIVLVTVLLFVTIIGAIVAIPLALAAYLIWAVGAAIAYLAIADRLVGRNDDEWFKRLLVAAALSGALALTGVGGILAICIGAAGFGAVLRDVLE</sequence>
<dbReference type="Pfam" id="PF26514">
    <property type="entry name" value="DUF8173"/>
    <property type="match status" value="1"/>
</dbReference>
<comment type="caution">
    <text evidence="3">The sequence shown here is derived from an EMBL/GenBank/DDBJ whole genome shotgun (WGS) entry which is preliminary data.</text>
</comment>
<dbReference type="RefSeq" id="WP_277520575.1">
    <property type="nucleotide sequence ID" value="NZ_JAMQOT010000002.1"/>
</dbReference>
<evidence type="ECO:0000259" key="2">
    <source>
        <dbReference type="Pfam" id="PF26514"/>
    </source>
</evidence>
<dbReference type="EMBL" id="JAMQOT010000002">
    <property type="protein sequence ID" value="MDF9745096.1"/>
    <property type="molecule type" value="Genomic_DNA"/>
</dbReference>